<dbReference type="AlphaFoldDB" id="A0A3M0GI84"/>
<reference evidence="2 3" key="1">
    <citation type="submission" date="2018-10" db="EMBL/GenBank/DDBJ databases">
        <title>Tessaracoccus antarcticuss sp. nov., isolated from sediment.</title>
        <authorList>
            <person name="Zhou L.Y."/>
            <person name="Du Z.J."/>
        </authorList>
    </citation>
    <scope>NUCLEOTIDE SEQUENCE [LARGE SCALE GENOMIC DNA]</scope>
    <source>
        <strain evidence="2 3">JDX10</strain>
    </source>
</reference>
<proteinExistence type="predicted"/>
<dbReference type="InterPro" id="IPR051532">
    <property type="entry name" value="Ester_Hydrolysis_Enzymes"/>
</dbReference>
<dbReference type="RefSeq" id="WP_121899870.1">
    <property type="nucleotide sequence ID" value="NZ_REFW01000001.1"/>
</dbReference>
<dbReference type="PANTHER" id="PTHR30383">
    <property type="entry name" value="THIOESTERASE 1/PROTEASE 1/LYSOPHOSPHOLIPASE L1"/>
    <property type="match status" value="1"/>
</dbReference>
<dbReference type="InterPro" id="IPR013830">
    <property type="entry name" value="SGNH_hydro"/>
</dbReference>
<evidence type="ECO:0000313" key="2">
    <source>
        <dbReference type="EMBL" id="RMB61323.1"/>
    </source>
</evidence>
<evidence type="ECO:0000313" key="3">
    <source>
        <dbReference type="Proteomes" id="UP000275256"/>
    </source>
</evidence>
<sequence length="254" mass="26836">MKWVVPAAAGAGLVGAVGSYLVGRRVIDTHVTDYATHWGIRPGQLPEGVLHYVALGDSAAQGVGASRVGASYVAIIAARLAEQTGREVAVTNLSVSGAVSDDVVAHQLPQLADLPFTPDIITMDIGANDVVFPGHDTDTFTRSMRVILEALPRGSFVADVPWFMIPGLDKQSRNMAAAAAALVRLSGHHLVAIHEASRAVGRLAYLRYTAQDLFHPNDKGYASWAQAFWDAIVASGRLDDLAQIPPAEDAPASP</sequence>
<dbReference type="InterPro" id="IPR036514">
    <property type="entry name" value="SGNH_hydro_sf"/>
</dbReference>
<accession>A0A3M0GI84</accession>
<dbReference type="EMBL" id="REFW01000001">
    <property type="protein sequence ID" value="RMB61323.1"/>
    <property type="molecule type" value="Genomic_DNA"/>
</dbReference>
<dbReference type="Gene3D" id="3.40.50.1110">
    <property type="entry name" value="SGNH hydrolase"/>
    <property type="match status" value="1"/>
</dbReference>
<dbReference type="Pfam" id="PF13472">
    <property type="entry name" value="Lipase_GDSL_2"/>
    <property type="match status" value="1"/>
</dbReference>
<name>A0A3M0GI84_9ACTN</name>
<dbReference type="OrthoDB" id="1828825at2"/>
<dbReference type="PANTHER" id="PTHR30383:SF5">
    <property type="entry name" value="SGNH HYDROLASE-TYPE ESTERASE DOMAIN-CONTAINING PROTEIN"/>
    <property type="match status" value="1"/>
</dbReference>
<organism evidence="2 3">
    <name type="scientific">Tessaracoccus antarcticus</name>
    <dbReference type="NCBI Taxonomy" id="2479848"/>
    <lineage>
        <taxon>Bacteria</taxon>
        <taxon>Bacillati</taxon>
        <taxon>Actinomycetota</taxon>
        <taxon>Actinomycetes</taxon>
        <taxon>Propionibacteriales</taxon>
        <taxon>Propionibacteriaceae</taxon>
        <taxon>Tessaracoccus</taxon>
    </lineage>
</organism>
<feature type="domain" description="SGNH hydrolase-type esterase" evidence="1">
    <location>
        <begin position="54"/>
        <end position="222"/>
    </location>
</feature>
<gene>
    <name evidence="2" type="ORF">EAX62_01250</name>
</gene>
<comment type="caution">
    <text evidence="2">The sequence shown here is derived from an EMBL/GenBank/DDBJ whole genome shotgun (WGS) entry which is preliminary data.</text>
</comment>
<dbReference type="SUPFAM" id="SSF52266">
    <property type="entry name" value="SGNH hydrolase"/>
    <property type="match status" value="1"/>
</dbReference>
<protein>
    <submittedName>
        <fullName evidence="2">SGNH/GDSL hydrolase family protein</fullName>
    </submittedName>
</protein>
<keyword evidence="3" id="KW-1185">Reference proteome</keyword>
<keyword evidence="2" id="KW-0378">Hydrolase</keyword>
<dbReference type="Proteomes" id="UP000275256">
    <property type="component" value="Unassembled WGS sequence"/>
</dbReference>
<evidence type="ECO:0000259" key="1">
    <source>
        <dbReference type="Pfam" id="PF13472"/>
    </source>
</evidence>
<dbReference type="GO" id="GO:0004622">
    <property type="term" value="F:phosphatidylcholine lysophospholipase activity"/>
    <property type="evidence" value="ECO:0007669"/>
    <property type="project" value="TreeGrafter"/>
</dbReference>